<sequence length="55" mass="6244">MTENEKEIAATKGMIGRLQEKLKTLESGEEKPDQETKEKPSQEELNKIVQGTPSW</sequence>
<dbReference type="RefSeq" id="WP_177195702.1">
    <property type="nucleotide sequence ID" value="NZ_FOOH01000016.1"/>
</dbReference>
<keyword evidence="3" id="KW-1185">Reference proteome</keyword>
<evidence type="ECO:0000313" key="3">
    <source>
        <dbReference type="Proteomes" id="UP000199116"/>
    </source>
</evidence>
<feature type="compositionally biased region" description="Basic and acidic residues" evidence="1">
    <location>
        <begin position="23"/>
        <end position="46"/>
    </location>
</feature>
<feature type="region of interest" description="Disordered" evidence="1">
    <location>
        <begin position="23"/>
        <end position="55"/>
    </location>
</feature>
<dbReference type="Proteomes" id="UP000199116">
    <property type="component" value="Unassembled WGS sequence"/>
</dbReference>
<proteinExistence type="predicted"/>
<organism evidence="2 3">
    <name type="scientific">Salegentibacter agarivorans</name>
    <dbReference type="NCBI Taxonomy" id="345907"/>
    <lineage>
        <taxon>Bacteria</taxon>
        <taxon>Pseudomonadati</taxon>
        <taxon>Bacteroidota</taxon>
        <taxon>Flavobacteriia</taxon>
        <taxon>Flavobacteriales</taxon>
        <taxon>Flavobacteriaceae</taxon>
        <taxon>Salegentibacter</taxon>
    </lineage>
</organism>
<dbReference type="EMBL" id="FOOH01000016">
    <property type="protein sequence ID" value="SFF96127.1"/>
    <property type="molecule type" value="Genomic_DNA"/>
</dbReference>
<accession>A0A1I2N333</accession>
<evidence type="ECO:0000313" key="2">
    <source>
        <dbReference type="EMBL" id="SFF96127.1"/>
    </source>
</evidence>
<name>A0A1I2N333_9FLAO</name>
<dbReference type="AlphaFoldDB" id="A0A1I2N333"/>
<evidence type="ECO:0000256" key="1">
    <source>
        <dbReference type="SAM" id="MobiDB-lite"/>
    </source>
</evidence>
<reference evidence="3" key="1">
    <citation type="submission" date="2016-10" db="EMBL/GenBank/DDBJ databases">
        <authorList>
            <person name="Varghese N."/>
            <person name="Submissions S."/>
        </authorList>
    </citation>
    <scope>NUCLEOTIDE SEQUENCE [LARGE SCALE GENOMIC DNA]</scope>
    <source>
        <strain evidence="3">DSM 23515</strain>
    </source>
</reference>
<gene>
    <name evidence="2" type="ORF">SAMN04488033_11698</name>
</gene>
<protein>
    <submittedName>
        <fullName evidence="2">Uncharacterized protein</fullName>
    </submittedName>
</protein>